<sequence length="109" mass="12305">MQKENLLEEAINAIKKEGLAPFEVSNVYLSNLQFNFKDGRSTKLYFPALVCKAMDNPEQKFSIPLSGEQAIQIATSLIKAVSKLQRGKSSWVPNWQHSPVVKQTKEEPQ</sequence>
<name>A0A8S5TBW7_9CAUD</name>
<organism evidence="1">
    <name type="scientific">Siphoviridae sp. ctw757</name>
    <dbReference type="NCBI Taxonomy" id="2827969"/>
    <lineage>
        <taxon>Viruses</taxon>
        <taxon>Duplodnaviria</taxon>
        <taxon>Heunggongvirae</taxon>
        <taxon>Uroviricota</taxon>
        <taxon>Caudoviricetes</taxon>
    </lineage>
</organism>
<dbReference type="EMBL" id="BK032791">
    <property type="protein sequence ID" value="DAF60624.1"/>
    <property type="molecule type" value="Genomic_DNA"/>
</dbReference>
<reference evidence="1" key="1">
    <citation type="journal article" date="2021" name="Proc. Natl. Acad. Sci. U.S.A.">
        <title>A Catalog of Tens of Thousands of Viruses from Human Metagenomes Reveals Hidden Associations with Chronic Diseases.</title>
        <authorList>
            <person name="Tisza M.J."/>
            <person name="Buck C.B."/>
        </authorList>
    </citation>
    <scope>NUCLEOTIDE SEQUENCE</scope>
    <source>
        <strain evidence="1">Ctw757</strain>
    </source>
</reference>
<evidence type="ECO:0000313" key="1">
    <source>
        <dbReference type="EMBL" id="DAF60624.1"/>
    </source>
</evidence>
<proteinExistence type="predicted"/>
<accession>A0A8S5TBW7</accession>
<protein>
    <submittedName>
        <fullName evidence="1">Uncharacterized protein</fullName>
    </submittedName>
</protein>